<dbReference type="EMBL" id="JASBWV010000031">
    <property type="protein sequence ID" value="KAJ9117651.1"/>
    <property type="molecule type" value="Genomic_DNA"/>
</dbReference>
<evidence type="ECO:0000313" key="2">
    <source>
        <dbReference type="Proteomes" id="UP001234202"/>
    </source>
</evidence>
<keyword evidence="2" id="KW-1185">Reference proteome</keyword>
<name>A0ACC2X1Z1_9TREE</name>
<dbReference type="Proteomes" id="UP001234202">
    <property type="component" value="Unassembled WGS sequence"/>
</dbReference>
<organism evidence="1 2">
    <name type="scientific">Naganishia onofrii</name>
    <dbReference type="NCBI Taxonomy" id="1851511"/>
    <lineage>
        <taxon>Eukaryota</taxon>
        <taxon>Fungi</taxon>
        <taxon>Dikarya</taxon>
        <taxon>Basidiomycota</taxon>
        <taxon>Agaricomycotina</taxon>
        <taxon>Tremellomycetes</taxon>
        <taxon>Filobasidiales</taxon>
        <taxon>Filobasidiaceae</taxon>
        <taxon>Naganishia</taxon>
    </lineage>
</organism>
<evidence type="ECO:0000313" key="1">
    <source>
        <dbReference type="EMBL" id="KAJ9117651.1"/>
    </source>
</evidence>
<comment type="caution">
    <text evidence="1">The sequence shown here is derived from an EMBL/GenBank/DDBJ whole genome shotgun (WGS) entry which is preliminary data.</text>
</comment>
<gene>
    <name evidence="1" type="ORF">QFC24_006365</name>
</gene>
<protein>
    <submittedName>
        <fullName evidence="1">Uncharacterized protein</fullName>
    </submittedName>
</protein>
<reference evidence="1" key="1">
    <citation type="submission" date="2023-04" db="EMBL/GenBank/DDBJ databases">
        <title>Draft Genome sequencing of Naganishia species isolated from polar environments using Oxford Nanopore Technology.</title>
        <authorList>
            <person name="Leo P."/>
            <person name="Venkateswaran K."/>
        </authorList>
    </citation>
    <scope>NUCLEOTIDE SEQUENCE</scope>
    <source>
        <strain evidence="1">DBVPG 5303</strain>
    </source>
</reference>
<sequence length="485" mass="53173">MLHAQPASLPHPGFKFDPSVAPATSRWAPPAWMLQHSNPPTPKQVNRNGLGHGFDLKNPMYRNTDLRKPDPRIKVPDITIAGNEDSEMTAFVGFNILDSTGALPYEGDVLVRGQRIVSVGPKIPEEDLRKCRVVQGRRRTLMSGLGGYTMCLGAASAKDRIDVVINNAIKAGDIPGPRFLPNAREMAPLSGALVPGITRYVEDEKEIEAAVAQYAEMGATQIKLSMSGEEITETLRAEDTTFPDELVAAGCEAAHNHGMRICSHARSDESIIQCLQYGVDVIYHASFISDGTMKMLENQRERVYVVPAINWLVGTLYDAEAFGYPIAKAEAVGYGRELEIAVAGLKEMHKRSIKILPGGDYGFAWTPHGTYRDLEHFVNLIGMSPMDAILSATALGGDIMLHSHELGKVQPGFYADLIVVDGNPLDDISLLSGHEHIDMVMINGRVHKEAYKDAPTYYEPTRNLFEEADRLKEREKAAEGAAEGQ</sequence>
<accession>A0ACC2X1Z1</accession>
<proteinExistence type="predicted"/>